<comment type="function">
    <text evidence="7 8">Plays a role in the regulation of phosphate uptake.</text>
</comment>
<name>A0A2S8SRK0_9BACT</name>
<dbReference type="RefSeq" id="WP_106380512.1">
    <property type="nucleotide sequence ID" value="NZ_NIGF01000012.1"/>
</dbReference>
<dbReference type="InParanoid" id="A0A2S8SRK0"/>
<evidence type="ECO:0000256" key="3">
    <source>
        <dbReference type="ARBA" id="ARBA00011738"/>
    </source>
</evidence>
<dbReference type="GO" id="GO:0030643">
    <property type="term" value="P:intracellular phosphate ion homeostasis"/>
    <property type="evidence" value="ECO:0007669"/>
    <property type="project" value="InterPro"/>
</dbReference>
<protein>
    <recommendedName>
        <fullName evidence="8">Phosphate-specific transport system accessory protein PhoU</fullName>
    </recommendedName>
</protein>
<evidence type="ECO:0000256" key="4">
    <source>
        <dbReference type="ARBA" id="ARBA00022448"/>
    </source>
</evidence>
<dbReference type="FunFam" id="1.20.58.220:FF:000004">
    <property type="entry name" value="Phosphate-specific transport system accessory protein PhoU"/>
    <property type="match status" value="1"/>
</dbReference>
<evidence type="ECO:0000256" key="2">
    <source>
        <dbReference type="ARBA" id="ARBA00008107"/>
    </source>
</evidence>
<dbReference type="EMBL" id="NIGF01000012">
    <property type="protein sequence ID" value="PQV63434.1"/>
    <property type="molecule type" value="Genomic_DNA"/>
</dbReference>
<dbReference type="PIRSF" id="PIRSF003107">
    <property type="entry name" value="PhoU"/>
    <property type="match status" value="1"/>
</dbReference>
<dbReference type="InterPro" id="IPR028366">
    <property type="entry name" value="PhoU"/>
</dbReference>
<feature type="domain" description="PhoU" evidence="9">
    <location>
        <begin position="122"/>
        <end position="206"/>
    </location>
</feature>
<dbReference type="InterPro" id="IPR038078">
    <property type="entry name" value="PhoU-like_sf"/>
</dbReference>
<dbReference type="OrthoDB" id="9814256at2"/>
<feature type="domain" description="PhoU" evidence="9">
    <location>
        <begin position="18"/>
        <end position="105"/>
    </location>
</feature>
<dbReference type="GO" id="GO:0006817">
    <property type="term" value="P:phosphate ion transport"/>
    <property type="evidence" value="ECO:0007669"/>
    <property type="project" value="UniProtKB-KW"/>
</dbReference>
<accession>A0A2S8SRK0</accession>
<dbReference type="NCBIfam" id="TIGR02135">
    <property type="entry name" value="phoU_full"/>
    <property type="match status" value="1"/>
</dbReference>
<keyword evidence="4 8" id="KW-0813">Transport</keyword>
<comment type="similarity">
    <text evidence="2 8">Belongs to the PhoU family.</text>
</comment>
<evidence type="ECO:0000259" key="9">
    <source>
        <dbReference type="Pfam" id="PF01895"/>
    </source>
</evidence>
<dbReference type="PANTHER" id="PTHR42930">
    <property type="entry name" value="PHOSPHATE-SPECIFIC TRANSPORT SYSTEM ACCESSORY PROTEIN PHOU"/>
    <property type="match status" value="1"/>
</dbReference>
<dbReference type="Pfam" id="PF01895">
    <property type="entry name" value="PhoU"/>
    <property type="match status" value="2"/>
</dbReference>
<dbReference type="SUPFAM" id="SSF109755">
    <property type="entry name" value="PhoU-like"/>
    <property type="match status" value="1"/>
</dbReference>
<comment type="subunit">
    <text evidence="3 8">Homodimer.</text>
</comment>
<dbReference type="InterPro" id="IPR026022">
    <property type="entry name" value="PhoU_dom"/>
</dbReference>
<dbReference type="AlphaFoldDB" id="A0A2S8SRK0"/>
<keyword evidence="6 8" id="KW-0592">Phosphate transport</keyword>
<sequence>MIIRRNFEEQLSELQEDLLRLGRFVQDAHGKAMDSLVRQDLPLAKQVINDDDFADDITFGIQAHATQLLALQQPMARDLRFVAASIKIATDLERIGDHASDIGKVTRSLAGQSYAKPPVDLPHLSGLAQKMVGDSLQAFVQHDIKGAVQVARDDDAVDDLCEEIQREMMDVMRSDSSRVEQATRLLLVARALERVADHATNIAEQVYYVETGEMRPLAREEHNHALFASLGIEEADWKRSKSRENQRD</sequence>
<keyword evidence="11" id="KW-1185">Reference proteome</keyword>
<gene>
    <name evidence="10" type="ORF">B1R32_11289</name>
</gene>
<evidence type="ECO:0000313" key="10">
    <source>
        <dbReference type="EMBL" id="PQV63434.1"/>
    </source>
</evidence>
<keyword evidence="5 8" id="KW-0963">Cytoplasm</keyword>
<comment type="caution">
    <text evidence="10">The sequence shown here is derived from an EMBL/GenBank/DDBJ whole genome shotgun (WGS) entry which is preliminary data.</text>
</comment>
<dbReference type="PANTHER" id="PTHR42930:SF3">
    <property type="entry name" value="PHOSPHATE-SPECIFIC TRANSPORT SYSTEM ACCESSORY PROTEIN PHOU"/>
    <property type="match status" value="1"/>
</dbReference>
<proteinExistence type="inferred from homology"/>
<dbReference type="GO" id="GO:0045936">
    <property type="term" value="P:negative regulation of phosphate metabolic process"/>
    <property type="evidence" value="ECO:0007669"/>
    <property type="project" value="InterPro"/>
</dbReference>
<evidence type="ECO:0000256" key="1">
    <source>
        <dbReference type="ARBA" id="ARBA00004496"/>
    </source>
</evidence>
<evidence type="ECO:0000313" key="11">
    <source>
        <dbReference type="Proteomes" id="UP000237684"/>
    </source>
</evidence>
<evidence type="ECO:0000256" key="6">
    <source>
        <dbReference type="ARBA" id="ARBA00022592"/>
    </source>
</evidence>
<reference evidence="10 11" key="1">
    <citation type="journal article" date="2018" name="Syst. Appl. Microbiol.">
        <title>Abditibacterium utsteinense sp. nov., the first cultivated member of candidate phylum FBP, isolated from ice-free Antarctic soil samples.</title>
        <authorList>
            <person name="Tahon G."/>
            <person name="Tytgat B."/>
            <person name="Lebbe L."/>
            <person name="Carlier A."/>
            <person name="Willems A."/>
        </authorList>
    </citation>
    <scope>NUCLEOTIDE SEQUENCE [LARGE SCALE GENOMIC DNA]</scope>
    <source>
        <strain evidence="10 11">LMG 29911</strain>
    </source>
</reference>
<dbReference type="GO" id="GO:0005737">
    <property type="term" value="C:cytoplasm"/>
    <property type="evidence" value="ECO:0007669"/>
    <property type="project" value="UniProtKB-SubCell"/>
</dbReference>
<evidence type="ECO:0000256" key="8">
    <source>
        <dbReference type="PIRNR" id="PIRNR003107"/>
    </source>
</evidence>
<comment type="subcellular location">
    <subcellularLocation>
        <location evidence="1 8">Cytoplasm</location>
    </subcellularLocation>
</comment>
<evidence type="ECO:0000256" key="7">
    <source>
        <dbReference type="ARBA" id="ARBA00056181"/>
    </source>
</evidence>
<dbReference type="Proteomes" id="UP000237684">
    <property type="component" value="Unassembled WGS sequence"/>
</dbReference>
<dbReference type="Gene3D" id="1.20.58.220">
    <property type="entry name" value="Phosphate transport system protein phou homolog 2, domain 2"/>
    <property type="match status" value="1"/>
</dbReference>
<organism evidence="10 11">
    <name type="scientific">Abditibacterium utsteinense</name>
    <dbReference type="NCBI Taxonomy" id="1960156"/>
    <lineage>
        <taxon>Bacteria</taxon>
        <taxon>Pseudomonadati</taxon>
        <taxon>Abditibacteriota</taxon>
        <taxon>Abditibacteriia</taxon>
        <taxon>Abditibacteriales</taxon>
        <taxon>Abditibacteriaceae</taxon>
        <taxon>Abditibacterium</taxon>
    </lineage>
</organism>
<evidence type="ECO:0000256" key="5">
    <source>
        <dbReference type="ARBA" id="ARBA00022490"/>
    </source>
</evidence>